<organism evidence="7 8">
    <name type="scientific">Aspergillus wentii DTO 134E9</name>
    <dbReference type="NCBI Taxonomy" id="1073089"/>
    <lineage>
        <taxon>Eukaryota</taxon>
        <taxon>Fungi</taxon>
        <taxon>Dikarya</taxon>
        <taxon>Ascomycota</taxon>
        <taxon>Pezizomycotina</taxon>
        <taxon>Eurotiomycetes</taxon>
        <taxon>Eurotiomycetidae</taxon>
        <taxon>Eurotiales</taxon>
        <taxon>Aspergillaceae</taxon>
        <taxon>Aspergillus</taxon>
        <taxon>Aspergillus subgen. Cremei</taxon>
    </lineage>
</organism>
<dbReference type="GeneID" id="63752118"/>
<dbReference type="EMBL" id="KV878215">
    <property type="protein sequence ID" value="OJJ32369.1"/>
    <property type="molecule type" value="Genomic_DNA"/>
</dbReference>
<dbReference type="OrthoDB" id="5578174at2759"/>
<proteinExistence type="inferred from homology"/>
<dbReference type="Pfam" id="PF06413">
    <property type="entry name" value="Neugrin"/>
    <property type="match status" value="1"/>
</dbReference>
<dbReference type="InterPro" id="IPR010487">
    <property type="entry name" value="NGRN/Rrg9"/>
</dbReference>
<reference evidence="8" key="1">
    <citation type="journal article" date="2017" name="Genome Biol.">
        <title>Comparative genomics reveals high biological diversity and specific adaptations in the industrially and medically important fungal genus Aspergillus.</title>
        <authorList>
            <person name="de Vries R.P."/>
            <person name="Riley R."/>
            <person name="Wiebenga A."/>
            <person name="Aguilar-Osorio G."/>
            <person name="Amillis S."/>
            <person name="Uchima C.A."/>
            <person name="Anderluh G."/>
            <person name="Asadollahi M."/>
            <person name="Askin M."/>
            <person name="Barry K."/>
            <person name="Battaglia E."/>
            <person name="Bayram O."/>
            <person name="Benocci T."/>
            <person name="Braus-Stromeyer S.A."/>
            <person name="Caldana C."/>
            <person name="Canovas D."/>
            <person name="Cerqueira G.C."/>
            <person name="Chen F."/>
            <person name="Chen W."/>
            <person name="Choi C."/>
            <person name="Clum A."/>
            <person name="Dos Santos R.A."/>
            <person name="Damasio A.R."/>
            <person name="Diallinas G."/>
            <person name="Emri T."/>
            <person name="Fekete E."/>
            <person name="Flipphi M."/>
            <person name="Freyberg S."/>
            <person name="Gallo A."/>
            <person name="Gournas C."/>
            <person name="Habgood R."/>
            <person name="Hainaut M."/>
            <person name="Harispe M.L."/>
            <person name="Henrissat B."/>
            <person name="Hilden K.S."/>
            <person name="Hope R."/>
            <person name="Hossain A."/>
            <person name="Karabika E."/>
            <person name="Karaffa L."/>
            <person name="Karanyi Z."/>
            <person name="Krasevec N."/>
            <person name="Kuo A."/>
            <person name="Kusch H."/>
            <person name="LaButti K."/>
            <person name="Lagendijk E.L."/>
            <person name="Lapidus A."/>
            <person name="Levasseur A."/>
            <person name="Lindquist E."/>
            <person name="Lipzen A."/>
            <person name="Logrieco A.F."/>
            <person name="MacCabe A."/>
            <person name="Maekelae M.R."/>
            <person name="Malavazi I."/>
            <person name="Melin P."/>
            <person name="Meyer V."/>
            <person name="Mielnichuk N."/>
            <person name="Miskei M."/>
            <person name="Molnar A.P."/>
            <person name="Mule G."/>
            <person name="Ngan C.Y."/>
            <person name="Orejas M."/>
            <person name="Orosz E."/>
            <person name="Ouedraogo J.P."/>
            <person name="Overkamp K.M."/>
            <person name="Park H.-S."/>
            <person name="Perrone G."/>
            <person name="Piumi F."/>
            <person name="Punt P.J."/>
            <person name="Ram A.F."/>
            <person name="Ramon A."/>
            <person name="Rauscher S."/>
            <person name="Record E."/>
            <person name="Riano-Pachon D.M."/>
            <person name="Robert V."/>
            <person name="Roehrig J."/>
            <person name="Ruller R."/>
            <person name="Salamov A."/>
            <person name="Salih N.S."/>
            <person name="Samson R.A."/>
            <person name="Sandor E."/>
            <person name="Sanguinetti M."/>
            <person name="Schuetze T."/>
            <person name="Sepcic K."/>
            <person name="Shelest E."/>
            <person name="Sherlock G."/>
            <person name="Sophianopoulou V."/>
            <person name="Squina F.M."/>
            <person name="Sun H."/>
            <person name="Susca A."/>
            <person name="Todd R.B."/>
            <person name="Tsang A."/>
            <person name="Unkles S.E."/>
            <person name="van de Wiele N."/>
            <person name="van Rossen-Uffink D."/>
            <person name="Oliveira J.V."/>
            <person name="Vesth T.C."/>
            <person name="Visser J."/>
            <person name="Yu J.-H."/>
            <person name="Zhou M."/>
            <person name="Andersen M.R."/>
            <person name="Archer D.B."/>
            <person name="Baker S.E."/>
            <person name="Benoit I."/>
            <person name="Brakhage A.A."/>
            <person name="Braus G.H."/>
            <person name="Fischer R."/>
            <person name="Frisvad J.C."/>
            <person name="Goldman G.H."/>
            <person name="Houbraken J."/>
            <person name="Oakley B."/>
            <person name="Pocsi I."/>
            <person name="Scazzocchio C."/>
            <person name="Seiboth B."/>
            <person name="vanKuyk P.A."/>
            <person name="Wortman J."/>
            <person name="Dyer P.S."/>
            <person name="Grigoriev I.V."/>
        </authorList>
    </citation>
    <scope>NUCLEOTIDE SEQUENCE [LARGE SCALE GENOMIC DNA]</scope>
    <source>
        <strain evidence="8">DTO 134E9</strain>
    </source>
</reference>
<dbReference type="AlphaFoldDB" id="A0A1L9RBS1"/>
<feature type="region of interest" description="Disordered" evidence="6">
    <location>
        <begin position="202"/>
        <end position="228"/>
    </location>
</feature>
<evidence type="ECO:0000256" key="2">
    <source>
        <dbReference type="ARBA" id="ARBA00004173"/>
    </source>
</evidence>
<name>A0A1L9RBS1_ASPWE</name>
<accession>A0A1L9RBS1</accession>
<evidence type="ECO:0000256" key="5">
    <source>
        <dbReference type="ARBA" id="ARBA00022946"/>
    </source>
</evidence>
<evidence type="ECO:0000256" key="3">
    <source>
        <dbReference type="ARBA" id="ARBA00010895"/>
    </source>
</evidence>
<protein>
    <recommendedName>
        <fullName evidence="4">Required for respiratory growth protein 9, mitochondrial</fullName>
    </recommendedName>
</protein>
<dbReference type="VEuPathDB" id="FungiDB:ASPWEDRAFT_44463"/>
<dbReference type="GO" id="GO:0005634">
    <property type="term" value="C:nucleus"/>
    <property type="evidence" value="ECO:0007669"/>
    <property type="project" value="TreeGrafter"/>
</dbReference>
<dbReference type="RefSeq" id="XP_040686046.1">
    <property type="nucleotide sequence ID" value="XM_040836270.1"/>
</dbReference>
<dbReference type="PANTHER" id="PTHR13475:SF3">
    <property type="entry name" value="NEUGRIN"/>
    <property type="match status" value="1"/>
</dbReference>
<dbReference type="GO" id="GO:0005739">
    <property type="term" value="C:mitochondrion"/>
    <property type="evidence" value="ECO:0007669"/>
    <property type="project" value="UniProtKB-SubCell"/>
</dbReference>
<dbReference type="Proteomes" id="UP000184383">
    <property type="component" value="Unassembled WGS sequence"/>
</dbReference>
<sequence>MPSFCAASSKLAFSTVIKSVFRAEVALERRFPGSLYHQNNSFPRHQLQTKRHFSHIPTLRFPESHFQPSQPELSSASNASSAQRPRSDRPKSPKTSLDKPPITKKKKPEGWQIQKGALKKKFKEGWNPTKKLSPDAIEGIRQLHGASPDKFTTPVLAEQFKVSPEAIRRILKSKWRASEPEMEDRRKRWQKRHDRIWSQMAELGLRPKTKRTNPLSDSNILYDKDRTE</sequence>
<evidence type="ECO:0000313" key="7">
    <source>
        <dbReference type="EMBL" id="OJJ32369.1"/>
    </source>
</evidence>
<dbReference type="STRING" id="1073089.A0A1L9RBS1"/>
<evidence type="ECO:0000256" key="6">
    <source>
        <dbReference type="SAM" id="MobiDB-lite"/>
    </source>
</evidence>
<comment type="similarity">
    <text evidence="3">Belongs to the RRG9 family.</text>
</comment>
<evidence type="ECO:0000256" key="4">
    <source>
        <dbReference type="ARBA" id="ARBA00013566"/>
    </source>
</evidence>
<gene>
    <name evidence="7" type="ORF">ASPWEDRAFT_44463</name>
</gene>
<keyword evidence="8" id="KW-1185">Reference proteome</keyword>
<evidence type="ECO:0000256" key="1">
    <source>
        <dbReference type="ARBA" id="ARBA00003548"/>
    </source>
</evidence>
<comment type="subcellular location">
    <subcellularLocation>
        <location evidence="2">Mitochondrion</location>
    </subcellularLocation>
</comment>
<evidence type="ECO:0000313" key="8">
    <source>
        <dbReference type="Proteomes" id="UP000184383"/>
    </source>
</evidence>
<dbReference type="PANTHER" id="PTHR13475">
    <property type="entry name" value="NEUGRIN"/>
    <property type="match status" value="1"/>
</dbReference>
<feature type="region of interest" description="Disordered" evidence="6">
    <location>
        <begin position="61"/>
        <end position="130"/>
    </location>
</feature>
<feature type="compositionally biased region" description="Polar residues" evidence="6">
    <location>
        <begin position="66"/>
        <end position="84"/>
    </location>
</feature>
<keyword evidence="5" id="KW-0809">Transit peptide</keyword>
<comment type="function">
    <text evidence="1">Required for respiratory activity and maintenance and expression of the mitochondrial genome.</text>
</comment>